<dbReference type="InterPro" id="IPR001199">
    <property type="entry name" value="Cyt_B5-like_heme/steroid-bd"/>
</dbReference>
<dbReference type="InterPro" id="IPR036188">
    <property type="entry name" value="FAD/NAD-bd_sf"/>
</dbReference>
<evidence type="ECO:0000256" key="7">
    <source>
        <dbReference type="SAM" id="MobiDB-lite"/>
    </source>
</evidence>
<dbReference type="Pfam" id="PF00890">
    <property type="entry name" value="FAD_binding_2"/>
    <property type="match status" value="1"/>
</dbReference>
<gene>
    <name evidence="9" type="ORF">ADEAN_000963100</name>
</gene>
<evidence type="ECO:0000256" key="6">
    <source>
        <dbReference type="RuleBase" id="RU362121"/>
    </source>
</evidence>
<dbReference type="InterPro" id="IPR018506">
    <property type="entry name" value="Cyt_B5_heme-BS"/>
</dbReference>
<dbReference type="PANTHER" id="PTHR43400:SF1">
    <property type="entry name" value="FUMARATE REDUCTASE"/>
    <property type="match status" value="1"/>
</dbReference>
<evidence type="ECO:0000259" key="8">
    <source>
        <dbReference type="PROSITE" id="PS50255"/>
    </source>
</evidence>
<dbReference type="PROSITE" id="PS00191">
    <property type="entry name" value="CYTOCHROME_B5_1"/>
    <property type="match status" value="1"/>
</dbReference>
<evidence type="ECO:0000256" key="3">
    <source>
        <dbReference type="ARBA" id="ARBA00022723"/>
    </source>
</evidence>
<dbReference type="EMBL" id="LR877168">
    <property type="protein sequence ID" value="CAD2222092.1"/>
    <property type="molecule type" value="Genomic_DNA"/>
</dbReference>
<dbReference type="GO" id="GO:0046872">
    <property type="term" value="F:metal ion binding"/>
    <property type="evidence" value="ECO:0007669"/>
    <property type="project" value="UniProtKB-UniRule"/>
</dbReference>
<keyword evidence="10" id="KW-1185">Reference proteome</keyword>
<dbReference type="InterPro" id="IPR036400">
    <property type="entry name" value="Cyt_B5-like_heme/steroid_sf"/>
</dbReference>
<sequence>MLKNKQNAPFYLILNEVSAKEMEHHCKHYVGRGLMKTYPSIEAFCKEAGVPSRALASTIAQYQQDAAANRASRGGATGGGLFSSFFGKKSDPKKNAAETNSNQGKTDRFGKTQFRNAEHFDMQKPVHVAIVAPVVHYTMGGVRVNEKTEVLDASGKPIKGLFCAGEAAGGVHGKNRLGGNSLLDCVVYGRVAGEAASSYLLQAHLGPFSNHRLNVIYQQLDLDSLPAVPPIPTADVPAPAATETTTTAATTTTTAPAEAAAAPPASAEGGASKKISRAEVAKHNKENDCWVIVHGQVLDLTKFLPDHPGGKQSIIMYAGKDCTKEFDIVHQVELIEKYTPESVIGVVSD</sequence>
<dbReference type="GO" id="GO:0020037">
    <property type="term" value="F:heme binding"/>
    <property type="evidence" value="ECO:0007669"/>
    <property type="project" value="UniProtKB-UniRule"/>
</dbReference>
<protein>
    <submittedName>
        <fullName evidence="9">FAD binding domain/Cytochrome b5-like Heme/Steroid binding domain containing protein, putative</fullName>
    </submittedName>
</protein>
<dbReference type="VEuPathDB" id="TriTrypDB:ADEAN_000963100"/>
<evidence type="ECO:0000256" key="1">
    <source>
        <dbReference type="ARBA" id="ARBA00022617"/>
    </source>
</evidence>
<evidence type="ECO:0000313" key="10">
    <source>
        <dbReference type="Proteomes" id="UP000515908"/>
    </source>
</evidence>
<dbReference type="Proteomes" id="UP000515908">
    <property type="component" value="Chromosome 24"/>
</dbReference>
<name>A0A7G2CUX9_9TRYP</name>
<dbReference type="Gene3D" id="3.50.50.60">
    <property type="entry name" value="FAD/NAD(P)-binding domain"/>
    <property type="match status" value="1"/>
</dbReference>
<keyword evidence="3 6" id="KW-0479">Metal-binding</keyword>
<evidence type="ECO:0000256" key="4">
    <source>
        <dbReference type="ARBA" id="ARBA00023002"/>
    </source>
</evidence>
<accession>A0A7G2CUX9</accession>
<dbReference type="Gene3D" id="3.10.120.10">
    <property type="entry name" value="Cytochrome b5-like heme/steroid binding domain"/>
    <property type="match status" value="1"/>
</dbReference>
<feature type="region of interest" description="Disordered" evidence="7">
    <location>
        <begin position="233"/>
        <end position="278"/>
    </location>
</feature>
<keyword evidence="4" id="KW-0560">Oxidoreductase</keyword>
<keyword evidence="5 6" id="KW-0408">Iron</keyword>
<dbReference type="SUPFAM" id="SSF51905">
    <property type="entry name" value="FAD/NAD(P)-binding domain"/>
    <property type="match status" value="1"/>
</dbReference>
<dbReference type="PROSITE" id="PS50255">
    <property type="entry name" value="CYTOCHROME_B5_2"/>
    <property type="match status" value="1"/>
</dbReference>
<comment type="similarity">
    <text evidence="6">Belongs to the cytochrome b5 family.</text>
</comment>
<dbReference type="SMART" id="SM01117">
    <property type="entry name" value="Cyt-b5"/>
    <property type="match status" value="1"/>
</dbReference>
<dbReference type="InterPro" id="IPR027477">
    <property type="entry name" value="Succ_DH/fumarate_Rdtase_cat_sf"/>
</dbReference>
<dbReference type="PRINTS" id="PR00363">
    <property type="entry name" value="CYTOCHROMEB5"/>
</dbReference>
<evidence type="ECO:0000256" key="5">
    <source>
        <dbReference type="ARBA" id="ARBA00023004"/>
    </source>
</evidence>
<evidence type="ECO:0000256" key="2">
    <source>
        <dbReference type="ARBA" id="ARBA00022630"/>
    </source>
</evidence>
<dbReference type="Gene3D" id="3.90.700.10">
    <property type="entry name" value="Succinate dehydrogenase/fumarate reductase flavoprotein, catalytic domain"/>
    <property type="match status" value="1"/>
</dbReference>
<organism evidence="9 10">
    <name type="scientific">Angomonas deanei</name>
    <dbReference type="NCBI Taxonomy" id="59799"/>
    <lineage>
        <taxon>Eukaryota</taxon>
        <taxon>Discoba</taxon>
        <taxon>Euglenozoa</taxon>
        <taxon>Kinetoplastea</taxon>
        <taxon>Metakinetoplastina</taxon>
        <taxon>Trypanosomatida</taxon>
        <taxon>Trypanosomatidae</taxon>
        <taxon>Strigomonadinae</taxon>
        <taxon>Angomonas</taxon>
    </lineage>
</organism>
<dbReference type="OrthoDB" id="10252157at2759"/>
<proteinExistence type="inferred from homology"/>
<reference evidence="9 10" key="1">
    <citation type="submission" date="2020-08" db="EMBL/GenBank/DDBJ databases">
        <authorList>
            <person name="Newling K."/>
            <person name="Davey J."/>
            <person name="Forrester S."/>
        </authorList>
    </citation>
    <scope>NUCLEOTIDE SEQUENCE [LARGE SCALE GENOMIC DNA]</scope>
    <source>
        <strain evidence="10">Crithidia deanei Carvalho (ATCC PRA-265)</strain>
    </source>
</reference>
<dbReference type="PANTHER" id="PTHR43400">
    <property type="entry name" value="FUMARATE REDUCTASE"/>
    <property type="match status" value="1"/>
</dbReference>
<feature type="region of interest" description="Disordered" evidence="7">
    <location>
        <begin position="86"/>
        <end position="108"/>
    </location>
</feature>
<dbReference type="Pfam" id="PF00173">
    <property type="entry name" value="Cyt-b5"/>
    <property type="match status" value="1"/>
</dbReference>
<dbReference type="SUPFAM" id="SSF55856">
    <property type="entry name" value="Cytochrome b5-like heme/steroid binding domain"/>
    <property type="match status" value="1"/>
</dbReference>
<keyword evidence="2" id="KW-0285">Flavoprotein</keyword>
<feature type="domain" description="Cytochrome b5 heme-binding" evidence="8">
    <location>
        <begin position="272"/>
        <end position="348"/>
    </location>
</feature>
<keyword evidence="1 6" id="KW-0349">Heme</keyword>
<feature type="compositionally biased region" description="Low complexity" evidence="7">
    <location>
        <begin position="233"/>
        <end position="265"/>
    </location>
</feature>
<dbReference type="GO" id="GO:0016491">
    <property type="term" value="F:oxidoreductase activity"/>
    <property type="evidence" value="ECO:0007669"/>
    <property type="project" value="UniProtKB-KW"/>
</dbReference>
<evidence type="ECO:0000313" key="9">
    <source>
        <dbReference type="EMBL" id="CAD2222092.1"/>
    </source>
</evidence>
<dbReference type="AlphaFoldDB" id="A0A7G2CUX9"/>
<dbReference type="SUPFAM" id="SSF56425">
    <property type="entry name" value="Succinate dehydrogenase/fumarate reductase flavoprotein, catalytic domain"/>
    <property type="match status" value="1"/>
</dbReference>
<dbReference type="InterPro" id="IPR003953">
    <property type="entry name" value="FAD-dep_OxRdtase_2_FAD-bd"/>
</dbReference>
<dbReference type="InterPro" id="IPR050315">
    <property type="entry name" value="FAD-oxidoreductase_2"/>
</dbReference>